<keyword evidence="3 9" id="KW-0540">Nuclease</keyword>
<dbReference type="GO" id="GO:0051607">
    <property type="term" value="P:defense response to virus"/>
    <property type="evidence" value="ECO:0007669"/>
    <property type="project" value="UniProtKB-UniRule"/>
</dbReference>
<dbReference type="PIRSF" id="PIRSF032582">
    <property type="entry name" value="Cas2"/>
    <property type="match status" value="1"/>
</dbReference>
<evidence type="ECO:0000256" key="1">
    <source>
        <dbReference type="ARBA" id="ARBA00001946"/>
    </source>
</evidence>
<evidence type="ECO:0000313" key="11">
    <source>
        <dbReference type="EMBL" id="KKO19089.1"/>
    </source>
</evidence>
<evidence type="ECO:0000313" key="12">
    <source>
        <dbReference type="Proteomes" id="UP000034954"/>
    </source>
</evidence>
<name>A0A0M2UX78_9BACT</name>
<dbReference type="GO" id="GO:0016787">
    <property type="term" value="F:hydrolase activity"/>
    <property type="evidence" value="ECO:0007669"/>
    <property type="project" value="UniProtKB-KW"/>
</dbReference>
<evidence type="ECO:0000256" key="8">
    <source>
        <dbReference type="ARBA" id="ARBA00023118"/>
    </source>
</evidence>
<comment type="cofactor">
    <cofactor evidence="1 9">
        <name>Mg(2+)</name>
        <dbReference type="ChEBI" id="CHEBI:18420"/>
    </cofactor>
</comment>
<dbReference type="NCBIfam" id="TIGR01573">
    <property type="entry name" value="cas2"/>
    <property type="match status" value="1"/>
</dbReference>
<dbReference type="Gene3D" id="3.30.70.240">
    <property type="match status" value="1"/>
</dbReference>
<dbReference type="GO" id="GO:0004521">
    <property type="term" value="F:RNA endonuclease activity"/>
    <property type="evidence" value="ECO:0007669"/>
    <property type="project" value="UniProtKB-UniRule"/>
</dbReference>
<sequence>MNKLFTVVAYDISDDKRRTKLHQALKKYGKAVQFSAFECLVTAKEFAGMIGTIHGLLKKEEDKLRIYTLCDGCYKGIKNLGTGEIAKERHTVVV</sequence>
<proteinExistence type="inferred from homology"/>
<comment type="similarity">
    <text evidence="2 9 10">Belongs to the CRISPR-associated endoribonuclease Cas2 protein family.</text>
</comment>
<dbReference type="HAMAP" id="MF_01471">
    <property type="entry name" value="Cas2"/>
    <property type="match status" value="1"/>
</dbReference>
<keyword evidence="6 9" id="KW-0378">Hydrolase</keyword>
<evidence type="ECO:0000256" key="10">
    <source>
        <dbReference type="PIRNR" id="PIRNR032582"/>
    </source>
</evidence>
<evidence type="ECO:0000256" key="5">
    <source>
        <dbReference type="ARBA" id="ARBA00022759"/>
    </source>
</evidence>
<dbReference type="GO" id="GO:0046872">
    <property type="term" value="F:metal ion binding"/>
    <property type="evidence" value="ECO:0007669"/>
    <property type="project" value="UniProtKB-UniRule"/>
</dbReference>
<comment type="subunit">
    <text evidence="9">Homodimer, forms a heterotetramer with a Cas1 homodimer.</text>
</comment>
<dbReference type="EC" id="3.1.-.-" evidence="9"/>
<keyword evidence="12" id="KW-1185">Reference proteome</keyword>
<protein>
    <recommendedName>
        <fullName evidence="9">CRISPR-associated endoribonuclease Cas2</fullName>
        <ecNumber evidence="9">3.1.-.-</ecNumber>
    </recommendedName>
</protein>
<keyword evidence="7 9" id="KW-0460">Magnesium</keyword>
<keyword evidence="5 9" id="KW-0255">Endonuclease</keyword>
<keyword evidence="4 9" id="KW-0479">Metal-binding</keyword>
<dbReference type="PANTHER" id="PTHR34405:SF3">
    <property type="entry name" value="CRISPR-ASSOCIATED ENDORIBONUCLEASE CAS2 3"/>
    <property type="match status" value="1"/>
</dbReference>
<evidence type="ECO:0000256" key="9">
    <source>
        <dbReference type="HAMAP-Rule" id="MF_01471"/>
    </source>
</evidence>
<dbReference type="CDD" id="cd09725">
    <property type="entry name" value="Cas2_I_II_III"/>
    <property type="match status" value="1"/>
</dbReference>
<dbReference type="EMBL" id="LAQJ01000220">
    <property type="protein sequence ID" value="KKO19089.1"/>
    <property type="molecule type" value="Genomic_DNA"/>
</dbReference>
<dbReference type="Proteomes" id="UP000034954">
    <property type="component" value="Unassembled WGS sequence"/>
</dbReference>
<evidence type="ECO:0000256" key="6">
    <source>
        <dbReference type="ARBA" id="ARBA00022801"/>
    </source>
</evidence>
<evidence type="ECO:0000256" key="2">
    <source>
        <dbReference type="ARBA" id="ARBA00009959"/>
    </source>
</evidence>
<dbReference type="AlphaFoldDB" id="A0A0M2UX78"/>
<dbReference type="InterPro" id="IPR019199">
    <property type="entry name" value="Virulence_VapD/CRISPR_Cas2"/>
</dbReference>
<comment type="function">
    <text evidence="9">CRISPR (clustered regularly interspaced short palindromic repeat), is an adaptive immune system that provides protection against mobile genetic elements (viruses, transposable elements and conjugative plasmids). CRISPR clusters contain sequences complementary to antecedent mobile elements and target invading nucleic acids. CRISPR clusters are transcribed and processed into CRISPR RNA (crRNA). Functions as a ssRNA-specific endoribonuclease. Involved in the integration of spacer DNA into the CRISPR cassette.</text>
</comment>
<organism evidence="11 12">
    <name type="scientific">Candidatus Brocadia fulgida</name>
    <dbReference type="NCBI Taxonomy" id="380242"/>
    <lineage>
        <taxon>Bacteria</taxon>
        <taxon>Pseudomonadati</taxon>
        <taxon>Planctomycetota</taxon>
        <taxon>Candidatus Brocadiia</taxon>
        <taxon>Candidatus Brocadiales</taxon>
        <taxon>Candidatus Brocadiaceae</taxon>
        <taxon>Candidatus Brocadia</taxon>
    </lineage>
</organism>
<evidence type="ECO:0000256" key="4">
    <source>
        <dbReference type="ARBA" id="ARBA00022723"/>
    </source>
</evidence>
<evidence type="ECO:0000256" key="3">
    <source>
        <dbReference type="ARBA" id="ARBA00022722"/>
    </source>
</evidence>
<dbReference type="Pfam" id="PF09827">
    <property type="entry name" value="CRISPR_Cas2"/>
    <property type="match status" value="1"/>
</dbReference>
<dbReference type="PANTHER" id="PTHR34405">
    <property type="entry name" value="CRISPR-ASSOCIATED ENDORIBONUCLEASE CAS2"/>
    <property type="match status" value="1"/>
</dbReference>
<comment type="caution">
    <text evidence="11">The sequence shown here is derived from an EMBL/GenBank/DDBJ whole genome shotgun (WGS) entry which is preliminary data.</text>
</comment>
<reference evidence="11 12" key="1">
    <citation type="journal article" date="2013" name="BMC Microbiol.">
        <title>Identification of the type II cytochrome c maturation pathway in anammox bacteria by comparative genomics.</title>
        <authorList>
            <person name="Ferousi C."/>
            <person name="Speth D.R."/>
            <person name="Reimann J."/>
            <person name="Op den Camp H.J."/>
            <person name="Allen J.W."/>
            <person name="Keltjens J.T."/>
            <person name="Jetten M.S."/>
        </authorList>
    </citation>
    <scope>NUCLEOTIDE SEQUENCE [LARGE SCALE GENOMIC DNA]</scope>
    <source>
        <strain evidence="11">RU1</strain>
    </source>
</reference>
<keyword evidence="8 9" id="KW-0051">Antiviral defense</keyword>
<accession>A0A0M2UX78</accession>
<dbReference type="GO" id="GO:0043571">
    <property type="term" value="P:maintenance of CRISPR repeat elements"/>
    <property type="evidence" value="ECO:0007669"/>
    <property type="project" value="UniProtKB-UniRule"/>
</dbReference>
<dbReference type="SUPFAM" id="SSF143430">
    <property type="entry name" value="TTP0101/SSO1404-like"/>
    <property type="match status" value="1"/>
</dbReference>
<dbReference type="InterPro" id="IPR021127">
    <property type="entry name" value="CRISPR_associated_Cas2"/>
</dbReference>
<evidence type="ECO:0000256" key="7">
    <source>
        <dbReference type="ARBA" id="ARBA00022842"/>
    </source>
</evidence>
<gene>
    <name evidence="9" type="primary">cas2</name>
    <name evidence="11" type="ORF">BROFUL_02203</name>
</gene>
<feature type="binding site" evidence="9">
    <location>
        <position position="11"/>
    </location>
    <ligand>
        <name>Mg(2+)</name>
        <dbReference type="ChEBI" id="CHEBI:18420"/>
        <note>catalytic</note>
    </ligand>
</feature>